<dbReference type="InterPro" id="IPR000571">
    <property type="entry name" value="Znf_CCCH"/>
</dbReference>
<keyword evidence="4 5" id="KW-0862">Zinc</keyword>
<feature type="zinc finger region" description="C3H1-type" evidence="5">
    <location>
        <begin position="144"/>
        <end position="172"/>
    </location>
</feature>
<dbReference type="InterPro" id="IPR041367">
    <property type="entry name" value="Znf-CCCH_4"/>
</dbReference>
<keyword evidence="2" id="KW-0677">Repeat</keyword>
<dbReference type="Pfam" id="PF25427">
    <property type="entry name" value="zf-CCCH_UNK"/>
    <property type="match status" value="1"/>
</dbReference>
<dbReference type="PANTHER" id="PTHR12547">
    <property type="entry name" value="CCCH ZINC FINGER/TIS11-RELATED"/>
    <property type="match status" value="1"/>
</dbReference>
<feature type="domain" description="C3H1-type" evidence="7">
    <location>
        <begin position="227"/>
        <end position="255"/>
    </location>
</feature>
<feature type="domain" description="C3H1-type" evidence="7">
    <location>
        <begin position="86"/>
        <end position="113"/>
    </location>
</feature>
<dbReference type="Pfam" id="PF00642">
    <property type="entry name" value="zf-CCCH"/>
    <property type="match status" value="1"/>
</dbReference>
<evidence type="ECO:0000256" key="4">
    <source>
        <dbReference type="ARBA" id="ARBA00022833"/>
    </source>
</evidence>
<dbReference type="Proteomes" id="UP001152484">
    <property type="component" value="Unassembled WGS sequence"/>
</dbReference>
<dbReference type="OrthoDB" id="410307at2759"/>
<sequence length="341" mass="38974">MSFPDLTPPPPPHSFVSLPYAGGDMASIWPPLQMKQEQLELYPQFENEPPFKRSRSSDTNPPNSSTFQNLKVNPPNLPGKGSNHIFYKTRMCMKFLEGSCRNGEHCTFAHGPDDLREPPPNWQDIIREKDRGAGNWNSSDQKAMHRMKICKKYYNGEECPYGERCNFLHERSPQFIKNDITRDQRESSAIRIGTSGHVLGKRSDSDQFEINQHSLVDLDTYRIKSTSWKTRICSKWEITGQCPFGDRCHYAHGQSELNSPAVRNEIEATSTFASIQIKPHFPVVDQPHANVVPCPQVNEQHEEGKKFLKWKPGKKICPIYADWIDDLVPPHLLAGKVDAEF</sequence>
<dbReference type="InterPro" id="IPR036855">
    <property type="entry name" value="Znf_CCCH_sf"/>
</dbReference>
<dbReference type="SUPFAM" id="SSF90229">
    <property type="entry name" value="CCCH zinc finger"/>
    <property type="match status" value="3"/>
</dbReference>
<proteinExistence type="predicted"/>
<feature type="compositionally biased region" description="Polar residues" evidence="6">
    <location>
        <begin position="57"/>
        <end position="71"/>
    </location>
</feature>
<gene>
    <name evidence="8" type="ORF">CEURO_LOCUS14366</name>
</gene>
<evidence type="ECO:0000256" key="1">
    <source>
        <dbReference type="ARBA" id="ARBA00022723"/>
    </source>
</evidence>
<keyword evidence="1 5" id="KW-0479">Metal-binding</keyword>
<dbReference type="FunFam" id="4.10.1000.10:FF:000003">
    <property type="entry name" value="Zinc finger CCCH domain-containing protein"/>
    <property type="match status" value="2"/>
</dbReference>
<evidence type="ECO:0000313" key="8">
    <source>
        <dbReference type="EMBL" id="CAH9098736.1"/>
    </source>
</evidence>
<feature type="zinc finger region" description="C3H1-type" evidence="5">
    <location>
        <begin position="227"/>
        <end position="255"/>
    </location>
</feature>
<evidence type="ECO:0000256" key="3">
    <source>
        <dbReference type="ARBA" id="ARBA00022771"/>
    </source>
</evidence>
<dbReference type="SMART" id="SM00356">
    <property type="entry name" value="ZnF_C3H1"/>
    <property type="match status" value="3"/>
</dbReference>
<feature type="domain" description="C3H1-type" evidence="7">
    <location>
        <begin position="144"/>
        <end position="172"/>
    </location>
</feature>
<organism evidence="8 9">
    <name type="scientific">Cuscuta europaea</name>
    <name type="common">European dodder</name>
    <dbReference type="NCBI Taxonomy" id="41803"/>
    <lineage>
        <taxon>Eukaryota</taxon>
        <taxon>Viridiplantae</taxon>
        <taxon>Streptophyta</taxon>
        <taxon>Embryophyta</taxon>
        <taxon>Tracheophyta</taxon>
        <taxon>Spermatophyta</taxon>
        <taxon>Magnoliopsida</taxon>
        <taxon>eudicotyledons</taxon>
        <taxon>Gunneridae</taxon>
        <taxon>Pentapetalae</taxon>
        <taxon>asterids</taxon>
        <taxon>lamiids</taxon>
        <taxon>Solanales</taxon>
        <taxon>Convolvulaceae</taxon>
        <taxon>Cuscuteae</taxon>
        <taxon>Cuscuta</taxon>
        <taxon>Cuscuta subgen. Cuscuta</taxon>
    </lineage>
</organism>
<evidence type="ECO:0000256" key="6">
    <source>
        <dbReference type="SAM" id="MobiDB-lite"/>
    </source>
</evidence>
<dbReference type="GO" id="GO:0010468">
    <property type="term" value="P:regulation of gene expression"/>
    <property type="evidence" value="ECO:0007669"/>
    <property type="project" value="UniProtKB-ARBA"/>
</dbReference>
<keyword evidence="3 5" id="KW-0863">Zinc-finger</keyword>
<dbReference type="GO" id="GO:0008270">
    <property type="term" value="F:zinc ion binding"/>
    <property type="evidence" value="ECO:0007669"/>
    <property type="project" value="UniProtKB-KW"/>
</dbReference>
<name>A0A9P0ZG47_CUSEU</name>
<dbReference type="EMBL" id="CAMAPE010000036">
    <property type="protein sequence ID" value="CAH9098736.1"/>
    <property type="molecule type" value="Genomic_DNA"/>
</dbReference>
<dbReference type="Pfam" id="PF18044">
    <property type="entry name" value="zf-CCCH_4"/>
    <property type="match status" value="1"/>
</dbReference>
<accession>A0A9P0ZG47</accession>
<dbReference type="PANTHER" id="PTHR12547:SF121">
    <property type="entry name" value="ZINC FINGER CCCH DOMAIN-CONTAINING PROTEIN 39"/>
    <property type="match status" value="1"/>
</dbReference>
<evidence type="ECO:0000259" key="7">
    <source>
        <dbReference type="PROSITE" id="PS50103"/>
    </source>
</evidence>
<dbReference type="GO" id="GO:0003729">
    <property type="term" value="F:mRNA binding"/>
    <property type="evidence" value="ECO:0007669"/>
    <property type="project" value="InterPro"/>
</dbReference>
<dbReference type="GO" id="GO:0051252">
    <property type="term" value="P:regulation of RNA metabolic process"/>
    <property type="evidence" value="ECO:0007669"/>
    <property type="project" value="UniProtKB-ARBA"/>
</dbReference>
<feature type="region of interest" description="Disordered" evidence="6">
    <location>
        <begin position="47"/>
        <end position="75"/>
    </location>
</feature>
<evidence type="ECO:0000256" key="5">
    <source>
        <dbReference type="PROSITE-ProRule" id="PRU00723"/>
    </source>
</evidence>
<keyword evidence="9" id="KW-1185">Reference proteome</keyword>
<dbReference type="Gene3D" id="4.10.1000.10">
    <property type="entry name" value="Zinc finger, CCCH-type"/>
    <property type="match status" value="3"/>
</dbReference>
<comment type="caution">
    <text evidence="8">The sequence shown here is derived from an EMBL/GenBank/DDBJ whole genome shotgun (WGS) entry which is preliminary data.</text>
</comment>
<dbReference type="AlphaFoldDB" id="A0A9P0ZG47"/>
<reference evidence="8" key="1">
    <citation type="submission" date="2022-07" db="EMBL/GenBank/DDBJ databases">
        <authorList>
            <person name="Macas J."/>
            <person name="Novak P."/>
            <person name="Neumann P."/>
        </authorList>
    </citation>
    <scope>NUCLEOTIDE SEQUENCE</scope>
</reference>
<evidence type="ECO:0000256" key="2">
    <source>
        <dbReference type="ARBA" id="ARBA00022737"/>
    </source>
</evidence>
<feature type="zinc finger region" description="C3H1-type" evidence="5">
    <location>
        <begin position="86"/>
        <end position="113"/>
    </location>
</feature>
<evidence type="ECO:0000313" key="9">
    <source>
        <dbReference type="Proteomes" id="UP001152484"/>
    </source>
</evidence>
<protein>
    <recommendedName>
        <fullName evidence="7">C3H1-type domain-containing protein</fullName>
    </recommendedName>
</protein>
<dbReference type="PROSITE" id="PS50103">
    <property type="entry name" value="ZF_C3H1"/>
    <property type="match status" value="3"/>
</dbReference>
<dbReference type="InterPro" id="IPR045877">
    <property type="entry name" value="ZFP36-like"/>
</dbReference>